<dbReference type="GO" id="GO:0005524">
    <property type="term" value="F:ATP binding"/>
    <property type="evidence" value="ECO:0007669"/>
    <property type="project" value="InterPro"/>
</dbReference>
<feature type="coiled-coil region" evidence="1">
    <location>
        <begin position="498"/>
        <end position="525"/>
    </location>
</feature>
<keyword evidence="1" id="KW-0175">Coiled coil</keyword>
<keyword evidence="5" id="KW-1185">Reference proteome</keyword>
<evidence type="ECO:0000256" key="2">
    <source>
        <dbReference type="SAM" id="Phobius"/>
    </source>
</evidence>
<dbReference type="PANTHER" id="PTHR10285">
    <property type="entry name" value="URIDINE KINASE"/>
    <property type="match status" value="1"/>
</dbReference>
<evidence type="ECO:0000256" key="1">
    <source>
        <dbReference type="SAM" id="Coils"/>
    </source>
</evidence>
<evidence type="ECO:0000313" key="4">
    <source>
        <dbReference type="EMBL" id="KAK4597386.1"/>
    </source>
</evidence>
<accession>A0AAN7J485</accession>
<keyword evidence="2" id="KW-1133">Transmembrane helix</keyword>
<dbReference type="EMBL" id="JAXUIC010000003">
    <property type="protein sequence ID" value="KAK4597387.1"/>
    <property type="molecule type" value="Genomic_DNA"/>
</dbReference>
<dbReference type="FunFam" id="3.40.50.300:FF:001866">
    <property type="entry name" value="Phosphoribulokinase / Uridine kinase family"/>
    <property type="match status" value="1"/>
</dbReference>
<feature type="domain" description="CYTH" evidence="3">
    <location>
        <begin position="248"/>
        <end position="410"/>
    </location>
</feature>
<dbReference type="Pfam" id="PF00485">
    <property type="entry name" value="PRK"/>
    <property type="match status" value="1"/>
</dbReference>
<keyword evidence="2" id="KW-0472">Membrane</keyword>
<dbReference type="Gene3D" id="3.40.50.300">
    <property type="entry name" value="P-loop containing nucleotide triphosphate hydrolases"/>
    <property type="match status" value="1"/>
</dbReference>
<comment type="caution">
    <text evidence="4">The sequence shown here is derived from an EMBL/GenBank/DDBJ whole genome shotgun (WGS) entry which is preliminary data.</text>
</comment>
<dbReference type="EMBL" id="JAXUIC010000003">
    <property type="protein sequence ID" value="KAK4597386.1"/>
    <property type="molecule type" value="Genomic_DNA"/>
</dbReference>
<dbReference type="AlphaFoldDB" id="A0AAN7J485"/>
<dbReference type="InterPro" id="IPR033469">
    <property type="entry name" value="CYTH-like_dom_sf"/>
</dbReference>
<dbReference type="GO" id="GO:0016462">
    <property type="term" value="F:pyrophosphatase activity"/>
    <property type="evidence" value="ECO:0007669"/>
    <property type="project" value="UniProtKB-ARBA"/>
</dbReference>
<protein>
    <recommendedName>
        <fullName evidence="3">CYTH domain-containing protein</fullName>
    </recommendedName>
</protein>
<evidence type="ECO:0000259" key="3">
    <source>
        <dbReference type="PROSITE" id="PS51707"/>
    </source>
</evidence>
<feature type="transmembrane region" description="Helical" evidence="2">
    <location>
        <begin position="634"/>
        <end position="654"/>
    </location>
</feature>
<dbReference type="InterPro" id="IPR027417">
    <property type="entry name" value="P-loop_NTPase"/>
</dbReference>
<dbReference type="SUPFAM" id="SSF52540">
    <property type="entry name" value="P-loop containing nucleoside triphosphate hydrolases"/>
    <property type="match status" value="1"/>
</dbReference>
<dbReference type="GO" id="GO:0016301">
    <property type="term" value="F:kinase activity"/>
    <property type="evidence" value="ECO:0007669"/>
    <property type="project" value="InterPro"/>
</dbReference>
<name>A0AAN7J485_QUERU</name>
<proteinExistence type="predicted"/>
<gene>
    <name evidence="4" type="ORF">RGQ29_015074</name>
</gene>
<dbReference type="Pfam" id="PF01928">
    <property type="entry name" value="CYTH"/>
    <property type="match status" value="1"/>
</dbReference>
<keyword evidence="2" id="KW-0812">Transmembrane</keyword>
<dbReference type="InterPro" id="IPR023577">
    <property type="entry name" value="CYTH_domain"/>
</dbReference>
<dbReference type="CDD" id="cd02028">
    <property type="entry name" value="UMPK_like"/>
    <property type="match status" value="1"/>
</dbReference>
<organism evidence="4 5">
    <name type="scientific">Quercus rubra</name>
    <name type="common">Northern red oak</name>
    <name type="synonym">Quercus borealis</name>
    <dbReference type="NCBI Taxonomy" id="3512"/>
    <lineage>
        <taxon>Eukaryota</taxon>
        <taxon>Viridiplantae</taxon>
        <taxon>Streptophyta</taxon>
        <taxon>Embryophyta</taxon>
        <taxon>Tracheophyta</taxon>
        <taxon>Spermatophyta</taxon>
        <taxon>Magnoliopsida</taxon>
        <taxon>eudicotyledons</taxon>
        <taxon>Gunneridae</taxon>
        <taxon>Pentapetalae</taxon>
        <taxon>rosids</taxon>
        <taxon>fabids</taxon>
        <taxon>Fagales</taxon>
        <taxon>Fagaceae</taxon>
        <taxon>Quercus</taxon>
    </lineage>
</organism>
<dbReference type="Gene3D" id="2.40.320.10">
    <property type="entry name" value="Hypothetical Protein Pfu-838710-001"/>
    <property type="match status" value="1"/>
</dbReference>
<sequence length="657" mass="73780">MDQDTSSADSHQKRGVLLKDQVRLVKRKDCDRYEIASIQDPLSFEKGFFVVIRACQLLAQKNEGIILVGVAGPSGAGKTVFTEKILSFMPSVAVISMDNYNDASRIVDGNFDDPRLTDYDTLLQNVHDLKAGKQVQVPIYDFKSSSRTGYRTLEVPTSRIVIIEGIYALSERLRPLLDLRVSVTGGVHFDLVKRVLRDIQRAGQEPEEIIHQISETVYPMYKAFIEPDLQTAHIKIINKFNPFTGFQSPTYILKSTRMVTEDKVKAVFSENHTETKEQTYDIYLLPPGEDPESCQSYLRMRNKDGKYSLMFEEWVTDNPFVISPRITFEVSVRLLGGLMALGYTIASILKRSSHVFSDDRVSVKIDWLEQVNRHYVQVQGKDRLVVKDVAEQLGLEGSYVPRTYIEQIQLEKLVNEVMALPEDLKTKLSLDEDLVSSPKEALSRASADRVAMRNKHLKSGMSHSYTTQRDKNLAKLTGYSANGQRFDDRNSESPSMPANQLLEQITSLNDRMDEFTNRIEEMNSKLTIKRNSPSQQNISAQADTCNGSAPTSYFISSLGNGSLTGSIMPNSSSSSQLAKESPLMEEISGIARGQRQIIHQLDNLNNLVRDNLGERSRQVKTTNKRSIIADVEPITVMLTLAVGGLGIFLIKGFLTRA</sequence>
<dbReference type="InterPro" id="IPR006083">
    <property type="entry name" value="PRK/URK"/>
</dbReference>
<dbReference type="Proteomes" id="UP001324115">
    <property type="component" value="Unassembled WGS sequence"/>
</dbReference>
<dbReference type="SUPFAM" id="SSF55154">
    <property type="entry name" value="CYTH-like phosphatases"/>
    <property type="match status" value="1"/>
</dbReference>
<dbReference type="PRINTS" id="PR00988">
    <property type="entry name" value="URIDINKINASE"/>
</dbReference>
<evidence type="ECO:0000313" key="5">
    <source>
        <dbReference type="Proteomes" id="UP001324115"/>
    </source>
</evidence>
<reference evidence="4 5" key="1">
    <citation type="journal article" date="2023" name="G3 (Bethesda)">
        <title>A haplotype-resolved chromosome-scale genome for Quercus rubra L. provides insights into the genetics of adaptive traits for red oak species.</title>
        <authorList>
            <person name="Kapoor B."/>
            <person name="Jenkins J."/>
            <person name="Schmutz J."/>
            <person name="Zhebentyayeva T."/>
            <person name="Kuelheim C."/>
            <person name="Coggeshall M."/>
            <person name="Heim C."/>
            <person name="Lasky J.R."/>
            <person name="Leites L."/>
            <person name="Islam-Faridi N."/>
            <person name="Romero-Severson J."/>
            <person name="DeLeo V.L."/>
            <person name="Lucas S.M."/>
            <person name="Lazic D."/>
            <person name="Gailing O."/>
            <person name="Carlson J."/>
            <person name="Staton M."/>
        </authorList>
    </citation>
    <scope>NUCLEOTIDE SEQUENCE [LARGE SCALE GENOMIC DNA]</scope>
    <source>
        <strain evidence="4">Pseudo-F2</strain>
    </source>
</reference>
<dbReference type="PROSITE" id="PS51707">
    <property type="entry name" value="CYTH"/>
    <property type="match status" value="1"/>
</dbReference>